<evidence type="ECO:0008006" key="4">
    <source>
        <dbReference type="Google" id="ProtNLM"/>
    </source>
</evidence>
<sequence>MQKDMQERLQVQMQERLDKIQEDMMEKLIKAQKDAMAELTHLLTGGVGKGKGPMANPRESSEDPLYPLGFTPPNVQTQTEMYPKELSVTIRPQQLQTSVTIPTIFQERSSLSPGENPINLIIPDFDETAEEGKANVELPKQWEDRYKWLEEKFKALESADSTQGVDAKDLSLVSYLVLPLKFKMPEFEKYNGISCPEAHITMFCRRMTGYVNNDQLLIHYFHGSLYSHVTDMTPNRSTLQNMEKKLSESFRQYTQRWREVAIQVQLPLLERETMMLFINTLKAPFITHMLGSATRSFLDIVINGEMIENAIRNVKIETGESNKRPASRRKENEVNNVNAYNKSIMVNQPRKVVTSQQGSARQESSVRQGTEKPQFTPISMSYKELYQKLFNAHVVFPFYLNPLQPPYPKWYDTNAQCDYHVGITGHSIENCTAFKKVVERLISMGVVKLDDSPNAKDPLPNHADKGVNMTGESRGEEVKNDITEVKTPLKWVWREMAKRASYFRF</sequence>
<accession>A0A1U8P7Z2</accession>
<dbReference type="RefSeq" id="XP_016747326.1">
    <property type="nucleotide sequence ID" value="XM_016891837.1"/>
</dbReference>
<dbReference type="PaxDb" id="3635-A0A1U8P7Z2"/>
<feature type="region of interest" description="Disordered" evidence="1">
    <location>
        <begin position="453"/>
        <end position="479"/>
    </location>
</feature>
<organism evidence="2 3">
    <name type="scientific">Gossypium hirsutum</name>
    <name type="common">Upland cotton</name>
    <name type="synonym">Gossypium mexicanum</name>
    <dbReference type="NCBI Taxonomy" id="3635"/>
    <lineage>
        <taxon>Eukaryota</taxon>
        <taxon>Viridiplantae</taxon>
        <taxon>Streptophyta</taxon>
        <taxon>Embryophyta</taxon>
        <taxon>Tracheophyta</taxon>
        <taxon>Spermatophyta</taxon>
        <taxon>Magnoliopsida</taxon>
        <taxon>eudicotyledons</taxon>
        <taxon>Gunneridae</taxon>
        <taxon>Pentapetalae</taxon>
        <taxon>rosids</taxon>
        <taxon>malvids</taxon>
        <taxon>Malvales</taxon>
        <taxon>Malvaceae</taxon>
        <taxon>Malvoideae</taxon>
        <taxon>Gossypium</taxon>
    </lineage>
</organism>
<evidence type="ECO:0000256" key="1">
    <source>
        <dbReference type="SAM" id="MobiDB-lite"/>
    </source>
</evidence>
<proteinExistence type="predicted"/>
<reference evidence="3" key="2">
    <citation type="submission" date="2025-08" db="UniProtKB">
        <authorList>
            <consortium name="RefSeq"/>
        </authorList>
    </citation>
    <scope>IDENTIFICATION</scope>
</reference>
<feature type="region of interest" description="Disordered" evidence="1">
    <location>
        <begin position="351"/>
        <end position="372"/>
    </location>
</feature>
<reference evidence="2" key="1">
    <citation type="journal article" date="2020" name="Nat. Genet.">
        <title>Genomic diversifications of five Gossypium allopolyploid species and their impact on cotton improvement.</title>
        <authorList>
            <person name="Chen Z.J."/>
            <person name="Sreedasyam A."/>
            <person name="Ando A."/>
            <person name="Song Q."/>
            <person name="De Santiago L.M."/>
            <person name="Hulse-Kemp A.M."/>
            <person name="Ding M."/>
            <person name="Ye W."/>
            <person name="Kirkbride R.C."/>
            <person name="Jenkins J."/>
            <person name="Plott C."/>
            <person name="Lovell J."/>
            <person name="Lin Y.M."/>
            <person name="Vaughn R."/>
            <person name="Liu B."/>
            <person name="Simpson S."/>
            <person name="Scheffler B.E."/>
            <person name="Wen L."/>
            <person name="Saski C.A."/>
            <person name="Grover C.E."/>
            <person name="Hu G."/>
            <person name="Conover J.L."/>
            <person name="Carlson J.W."/>
            <person name="Shu S."/>
            <person name="Boston L.B."/>
            <person name="Williams M."/>
            <person name="Peterson D.G."/>
            <person name="McGee K."/>
            <person name="Jones D.C."/>
            <person name="Wendel J.F."/>
            <person name="Stelly D.M."/>
            <person name="Grimwood J."/>
            <person name="Schmutz J."/>
        </authorList>
    </citation>
    <scope>NUCLEOTIDE SEQUENCE [LARGE SCALE GENOMIC DNA]</scope>
    <source>
        <strain evidence="2">cv. TM-1</strain>
    </source>
</reference>
<dbReference type="AlphaFoldDB" id="A0A1U8P7Z2"/>
<gene>
    <name evidence="3" type="primary">LOC107956090</name>
</gene>
<dbReference type="GeneID" id="107956090"/>
<keyword evidence="2" id="KW-1185">Reference proteome</keyword>
<feature type="region of interest" description="Disordered" evidence="1">
    <location>
        <begin position="47"/>
        <end position="67"/>
    </location>
</feature>
<evidence type="ECO:0000313" key="2">
    <source>
        <dbReference type="Proteomes" id="UP000818029"/>
    </source>
</evidence>
<dbReference type="KEGG" id="ghi:107956090"/>
<dbReference type="PANTHER" id="PTHR32108:SF5">
    <property type="entry name" value="DYNACTIN SUBUNIT 1-LIKE"/>
    <property type="match status" value="1"/>
</dbReference>
<dbReference type="PANTHER" id="PTHR32108">
    <property type="entry name" value="DNA-DIRECTED RNA POLYMERASE SUBUNIT ALPHA"/>
    <property type="match status" value="1"/>
</dbReference>
<feature type="compositionally biased region" description="Polar residues" evidence="1">
    <location>
        <begin position="353"/>
        <end position="372"/>
    </location>
</feature>
<name>A0A1U8P7Z2_GOSHI</name>
<dbReference type="Proteomes" id="UP000818029">
    <property type="component" value="Chromosome D07"/>
</dbReference>
<protein>
    <recommendedName>
        <fullName evidence="4">Retrotransposon gag domain-containing protein</fullName>
    </recommendedName>
</protein>
<evidence type="ECO:0000313" key="3">
    <source>
        <dbReference type="RefSeq" id="XP_016747326.1"/>
    </source>
</evidence>